<organism evidence="1">
    <name type="scientific">marine sediment metagenome</name>
    <dbReference type="NCBI Taxonomy" id="412755"/>
    <lineage>
        <taxon>unclassified sequences</taxon>
        <taxon>metagenomes</taxon>
        <taxon>ecological metagenomes</taxon>
    </lineage>
</organism>
<sequence length="277" mass="30587">MSGFSCFSILKSQAKQIAKGQGLKHSEALEQVAISANFSSFHDMQKCAVANPREPRLVKAALGVTDLKDALHHDGVSMALELEINQRLSEATQFAQGHQPQVLQWMADTAHYDDKTGVLSLGLAIAHGRKSVSGSYSGPKYFLRGQARLMRRDNAWMIAPNNGLTLHGYTSGVEWADKADEQAYFEGLHMDELREQSLEPFSVVLSRSLEISVSEAEQLVDAEITVNASDDGLIYGHMIDVEGYASPQLARRLLDRFGTLQIALGPNFYDQVRAEYD</sequence>
<gene>
    <name evidence="1" type="ORF">LCGC14_0171470</name>
</gene>
<accession>A0A0F9V8Z8</accession>
<protein>
    <submittedName>
        <fullName evidence="1">Uncharacterized protein</fullName>
    </submittedName>
</protein>
<evidence type="ECO:0000313" key="1">
    <source>
        <dbReference type="EMBL" id="KKN96217.1"/>
    </source>
</evidence>
<name>A0A0F9V8Z8_9ZZZZ</name>
<reference evidence="1" key="1">
    <citation type="journal article" date="2015" name="Nature">
        <title>Complex archaea that bridge the gap between prokaryotes and eukaryotes.</title>
        <authorList>
            <person name="Spang A."/>
            <person name="Saw J.H."/>
            <person name="Jorgensen S.L."/>
            <person name="Zaremba-Niedzwiedzka K."/>
            <person name="Martijn J."/>
            <person name="Lind A.E."/>
            <person name="van Eijk R."/>
            <person name="Schleper C."/>
            <person name="Guy L."/>
            <person name="Ettema T.J."/>
        </authorList>
    </citation>
    <scope>NUCLEOTIDE SEQUENCE</scope>
</reference>
<comment type="caution">
    <text evidence="1">The sequence shown here is derived from an EMBL/GenBank/DDBJ whole genome shotgun (WGS) entry which is preliminary data.</text>
</comment>
<dbReference type="EMBL" id="LAZR01000066">
    <property type="protein sequence ID" value="KKN96217.1"/>
    <property type="molecule type" value="Genomic_DNA"/>
</dbReference>
<dbReference type="AlphaFoldDB" id="A0A0F9V8Z8"/>
<proteinExistence type="predicted"/>